<feature type="signal peptide" evidence="2">
    <location>
        <begin position="1"/>
        <end position="23"/>
    </location>
</feature>
<comment type="caution">
    <text evidence="3">The sequence shown here is derived from an EMBL/GenBank/DDBJ whole genome shotgun (WGS) entry which is preliminary data.</text>
</comment>
<dbReference type="InterPro" id="IPR005199">
    <property type="entry name" value="Glyco_hydro_79"/>
</dbReference>
<dbReference type="GO" id="GO:0016020">
    <property type="term" value="C:membrane"/>
    <property type="evidence" value="ECO:0007669"/>
    <property type="project" value="InterPro"/>
</dbReference>
<evidence type="ECO:0008006" key="5">
    <source>
        <dbReference type="Google" id="ProtNLM"/>
    </source>
</evidence>
<dbReference type="AlphaFoldDB" id="A0A8J5Y3K7"/>
<dbReference type="Gene3D" id="3.20.20.80">
    <property type="entry name" value="Glycosidases"/>
    <property type="match status" value="1"/>
</dbReference>
<feature type="chain" id="PRO_5035158241" description="Heparanase" evidence="2">
    <location>
        <begin position="24"/>
        <end position="735"/>
    </location>
</feature>
<comment type="similarity">
    <text evidence="1">Belongs to the glycosyl hydrolase 79 family.</text>
</comment>
<evidence type="ECO:0000256" key="1">
    <source>
        <dbReference type="ARBA" id="ARBA00009800"/>
    </source>
</evidence>
<evidence type="ECO:0000313" key="4">
    <source>
        <dbReference type="Proteomes" id="UP000751190"/>
    </source>
</evidence>
<dbReference type="Pfam" id="PF03662">
    <property type="entry name" value="Glyco_hydro_79n"/>
    <property type="match status" value="1"/>
</dbReference>
<dbReference type="SUPFAM" id="SSF51445">
    <property type="entry name" value="(Trans)glycosidases"/>
    <property type="match status" value="1"/>
</dbReference>
<proteinExistence type="inferred from homology"/>
<dbReference type="OrthoDB" id="726732at2759"/>
<dbReference type="EMBL" id="JAGTXO010000001">
    <property type="protein sequence ID" value="KAG8470920.1"/>
    <property type="molecule type" value="Genomic_DNA"/>
</dbReference>
<keyword evidence="4" id="KW-1185">Reference proteome</keyword>
<dbReference type="OMA" id="MSATHQG"/>
<dbReference type="InterPro" id="IPR017853">
    <property type="entry name" value="GH"/>
</dbReference>
<evidence type="ECO:0000313" key="3">
    <source>
        <dbReference type="EMBL" id="KAG8470920.1"/>
    </source>
</evidence>
<dbReference type="PANTHER" id="PTHR14363">
    <property type="entry name" value="HEPARANASE-RELATED"/>
    <property type="match status" value="1"/>
</dbReference>
<organism evidence="3 4">
    <name type="scientific">Diacronema lutheri</name>
    <name type="common">Unicellular marine alga</name>
    <name type="synonym">Monochrysis lutheri</name>
    <dbReference type="NCBI Taxonomy" id="2081491"/>
    <lineage>
        <taxon>Eukaryota</taxon>
        <taxon>Haptista</taxon>
        <taxon>Haptophyta</taxon>
        <taxon>Pavlovophyceae</taxon>
        <taxon>Pavlovales</taxon>
        <taxon>Pavlovaceae</taxon>
        <taxon>Diacronema</taxon>
    </lineage>
</organism>
<name>A0A8J5Y3K7_DIALT</name>
<reference evidence="3" key="1">
    <citation type="submission" date="2021-05" db="EMBL/GenBank/DDBJ databases">
        <title>The genome of the haptophyte Pavlova lutheri (Diacronema luteri, Pavlovales) - a model for lipid biosynthesis in eukaryotic algae.</title>
        <authorList>
            <person name="Hulatt C.J."/>
            <person name="Posewitz M.C."/>
        </authorList>
    </citation>
    <scope>NUCLEOTIDE SEQUENCE</scope>
    <source>
        <strain evidence="3">NIVA-4/92</strain>
    </source>
</reference>
<sequence>MRRCRRQSVVGLVVLGAALSAAPKPPPNVRVELHSEVVNVVADNFLCLTLDWWPSDKCDYGTCSWERSSVLTVDLESPRLIAAVRALAPLVLRVGGSLSDLVVYQGESDSAGSCKPFQLDNANSRIGFSDGCLSRARYAQVQAFCARAGAAMLFVLNALHGRTRQDGCCRECKRKWCNYTGRWDLGNSKALIGHTFARALSGEPSAPPVPYGFELGNELCGQKGLQAKLEPAPFAADYARLRQMIDALWRGAGGRGAPPHIAGPACELQPEWYRAFVKAFRPDALTHHAYLLGSGRMESLREKVLDPDYLNRALFLARNASDVASALRGRGMLWAGEAGGAYNSGQHYVTDTFLSNFWFLDELGTFAAAGHHVFCRQTLVGGNYGLLNSFHRPLPDFWAALLWRALMGAKVLRVKSGVPTVRAYAHCARRVDGSDETDGRVSLLLLNLAKTNPAVVDAFAAGRKILSEQSIYLVTSPSLDSIEVKLNGETLQTDGRGAMPTLRPRKRPGGTALVVPPLSYMFVVMAVEQFGSRGVCGDVVRDPIAPVAQLNDRLRAVAVQLAALVDSGAPASAPGAPGARAADAATATAADAVGGADALASGVEAAVAAAADDGDSGDSVEGFFADDDDSVAAALLGDGGGGADEGVAATPPPTGASAALGAPAGTPIRALIGRHAGTPIRRPARQSDASRLLVVGPVCGVVTLGLVLHSSRARSLLRSLLCSRKARVATRAHTT</sequence>
<keyword evidence="2" id="KW-0732">Signal</keyword>
<evidence type="ECO:0000256" key="2">
    <source>
        <dbReference type="SAM" id="SignalP"/>
    </source>
</evidence>
<dbReference type="Proteomes" id="UP000751190">
    <property type="component" value="Unassembled WGS sequence"/>
</dbReference>
<gene>
    <name evidence="3" type="ORF">KFE25_009341</name>
</gene>
<accession>A0A8J5Y3K7</accession>
<dbReference type="PANTHER" id="PTHR14363:SF17">
    <property type="entry name" value="HEPARANASE-LIKE PROTEIN 3"/>
    <property type="match status" value="1"/>
</dbReference>
<dbReference type="GO" id="GO:0004566">
    <property type="term" value="F:beta-glucuronidase activity"/>
    <property type="evidence" value="ECO:0007669"/>
    <property type="project" value="TreeGrafter"/>
</dbReference>
<protein>
    <recommendedName>
        <fullName evidence="5">Heparanase</fullName>
    </recommendedName>
</protein>